<dbReference type="InterPro" id="IPR006170">
    <property type="entry name" value="PBP/GOBP"/>
</dbReference>
<name>A0A9P0DVF1_PHACE</name>
<sequence length="148" mass="16657">MLLLFSSEIMKTIVFIACIVTLVVNVTAEISRQEMIDTLKKAHVECQADPATKADEDLMQKFFKDEPVDESSLAKHALCINVKVGVQKPNGDIDKEGFKKWMGGSNNEQQIIEECGNKKGSTAEESTLALYKCFRKHRNEQGVHHHHD</sequence>
<dbReference type="Pfam" id="PF01395">
    <property type="entry name" value="PBP_GOBP"/>
    <property type="match status" value="1"/>
</dbReference>
<dbReference type="Gene3D" id="1.10.238.20">
    <property type="entry name" value="Pheromone/general odorant binding protein domain"/>
    <property type="match status" value="1"/>
</dbReference>
<dbReference type="OrthoDB" id="6783999at2759"/>
<evidence type="ECO:0000313" key="2">
    <source>
        <dbReference type="Proteomes" id="UP001153737"/>
    </source>
</evidence>
<dbReference type="EMBL" id="OU896715">
    <property type="protein sequence ID" value="CAH1183515.1"/>
    <property type="molecule type" value="Genomic_DNA"/>
</dbReference>
<organism evidence="1 2">
    <name type="scientific">Phaedon cochleariae</name>
    <name type="common">Mustard beetle</name>
    <dbReference type="NCBI Taxonomy" id="80249"/>
    <lineage>
        <taxon>Eukaryota</taxon>
        <taxon>Metazoa</taxon>
        <taxon>Ecdysozoa</taxon>
        <taxon>Arthropoda</taxon>
        <taxon>Hexapoda</taxon>
        <taxon>Insecta</taxon>
        <taxon>Pterygota</taxon>
        <taxon>Neoptera</taxon>
        <taxon>Endopterygota</taxon>
        <taxon>Coleoptera</taxon>
        <taxon>Polyphaga</taxon>
        <taxon>Cucujiformia</taxon>
        <taxon>Chrysomeloidea</taxon>
        <taxon>Chrysomelidae</taxon>
        <taxon>Chrysomelinae</taxon>
        <taxon>Chrysomelini</taxon>
        <taxon>Phaedon</taxon>
    </lineage>
</organism>
<protein>
    <submittedName>
        <fullName evidence="1">Uncharacterized protein</fullName>
    </submittedName>
</protein>
<dbReference type="Proteomes" id="UP001153737">
    <property type="component" value="Chromosome 9"/>
</dbReference>
<dbReference type="GO" id="GO:0005549">
    <property type="term" value="F:odorant binding"/>
    <property type="evidence" value="ECO:0007669"/>
    <property type="project" value="InterPro"/>
</dbReference>
<dbReference type="AlphaFoldDB" id="A0A9P0DVF1"/>
<dbReference type="CDD" id="cd23992">
    <property type="entry name" value="PBP_GOBP"/>
    <property type="match status" value="1"/>
</dbReference>
<accession>A0A9P0DVF1</accession>
<dbReference type="SMART" id="SM00708">
    <property type="entry name" value="PhBP"/>
    <property type="match status" value="1"/>
</dbReference>
<reference evidence="1" key="2">
    <citation type="submission" date="2022-10" db="EMBL/GenBank/DDBJ databases">
        <authorList>
            <consortium name="ENA_rothamsted_submissions"/>
            <consortium name="culmorum"/>
            <person name="King R."/>
        </authorList>
    </citation>
    <scope>NUCLEOTIDE SEQUENCE</scope>
</reference>
<dbReference type="InterPro" id="IPR036728">
    <property type="entry name" value="PBP_GOBP_sf"/>
</dbReference>
<gene>
    <name evidence="1" type="ORF">PHAECO_LOCUS12828</name>
</gene>
<dbReference type="SUPFAM" id="SSF47565">
    <property type="entry name" value="Insect pheromone/odorant-binding proteins"/>
    <property type="match status" value="1"/>
</dbReference>
<reference evidence="1" key="1">
    <citation type="submission" date="2022-01" db="EMBL/GenBank/DDBJ databases">
        <authorList>
            <person name="King R."/>
        </authorList>
    </citation>
    <scope>NUCLEOTIDE SEQUENCE</scope>
</reference>
<keyword evidence="2" id="KW-1185">Reference proteome</keyword>
<evidence type="ECO:0000313" key="1">
    <source>
        <dbReference type="EMBL" id="CAH1183515.1"/>
    </source>
</evidence>
<proteinExistence type="predicted"/>